<evidence type="ECO:0000256" key="3">
    <source>
        <dbReference type="ARBA" id="ARBA00023163"/>
    </source>
</evidence>
<feature type="region of interest" description="Disordered" evidence="4">
    <location>
        <begin position="247"/>
        <end position="266"/>
    </location>
</feature>
<protein>
    <submittedName>
        <fullName evidence="6">DNA-binding transcriptional regulator, GntR family</fullName>
    </submittedName>
</protein>
<evidence type="ECO:0000256" key="4">
    <source>
        <dbReference type="SAM" id="MobiDB-lite"/>
    </source>
</evidence>
<keyword evidence="2 6" id="KW-0238">DNA-binding</keyword>
<dbReference type="Proteomes" id="UP000323300">
    <property type="component" value="Unassembled WGS sequence"/>
</dbReference>
<dbReference type="EMBL" id="FOSL01000004">
    <property type="protein sequence ID" value="SFK27479.1"/>
    <property type="molecule type" value="Genomic_DNA"/>
</dbReference>
<dbReference type="InterPro" id="IPR036388">
    <property type="entry name" value="WH-like_DNA-bd_sf"/>
</dbReference>
<dbReference type="PANTHER" id="PTHR43537">
    <property type="entry name" value="TRANSCRIPTIONAL REGULATOR, GNTR FAMILY"/>
    <property type="match status" value="1"/>
</dbReference>
<dbReference type="GO" id="GO:0003700">
    <property type="term" value="F:DNA-binding transcription factor activity"/>
    <property type="evidence" value="ECO:0007669"/>
    <property type="project" value="InterPro"/>
</dbReference>
<dbReference type="PROSITE" id="PS50949">
    <property type="entry name" value="HTH_GNTR"/>
    <property type="match status" value="1"/>
</dbReference>
<dbReference type="SMART" id="SM00345">
    <property type="entry name" value="HTH_GNTR"/>
    <property type="match status" value="1"/>
</dbReference>
<dbReference type="RefSeq" id="WP_149759911.1">
    <property type="nucleotide sequence ID" value="NZ_BSPE01000007.1"/>
</dbReference>
<name>A0A1I3Y7V8_9HYPH</name>
<organism evidence="6 7">
    <name type="scientific">Neomesorhizobium albiziae</name>
    <dbReference type="NCBI Taxonomy" id="335020"/>
    <lineage>
        <taxon>Bacteria</taxon>
        <taxon>Pseudomonadati</taxon>
        <taxon>Pseudomonadota</taxon>
        <taxon>Alphaproteobacteria</taxon>
        <taxon>Hyphomicrobiales</taxon>
        <taxon>Phyllobacteriaceae</taxon>
        <taxon>Neomesorhizobium</taxon>
    </lineage>
</organism>
<dbReference type="InterPro" id="IPR011711">
    <property type="entry name" value="GntR_C"/>
</dbReference>
<evidence type="ECO:0000256" key="2">
    <source>
        <dbReference type="ARBA" id="ARBA00023125"/>
    </source>
</evidence>
<dbReference type="Gene3D" id="1.10.10.10">
    <property type="entry name" value="Winged helix-like DNA-binding domain superfamily/Winged helix DNA-binding domain"/>
    <property type="match status" value="1"/>
</dbReference>
<dbReference type="SMART" id="SM00895">
    <property type="entry name" value="FCD"/>
    <property type="match status" value="1"/>
</dbReference>
<dbReference type="AlphaFoldDB" id="A0A1I3Y7V8"/>
<evidence type="ECO:0000313" key="6">
    <source>
        <dbReference type="EMBL" id="SFK27479.1"/>
    </source>
</evidence>
<dbReference type="SUPFAM" id="SSF48008">
    <property type="entry name" value="GntR ligand-binding domain-like"/>
    <property type="match status" value="1"/>
</dbReference>
<feature type="compositionally biased region" description="Basic and acidic residues" evidence="4">
    <location>
        <begin position="250"/>
        <end position="266"/>
    </location>
</feature>
<keyword evidence="3" id="KW-0804">Transcription</keyword>
<evidence type="ECO:0000259" key="5">
    <source>
        <dbReference type="PROSITE" id="PS50949"/>
    </source>
</evidence>
<feature type="region of interest" description="Disordered" evidence="4">
    <location>
        <begin position="1"/>
        <end position="24"/>
    </location>
</feature>
<dbReference type="InterPro" id="IPR000524">
    <property type="entry name" value="Tscrpt_reg_HTH_GntR"/>
</dbReference>
<dbReference type="InterPro" id="IPR036390">
    <property type="entry name" value="WH_DNA-bd_sf"/>
</dbReference>
<keyword evidence="7" id="KW-1185">Reference proteome</keyword>
<accession>A0A1I3Y7V8</accession>
<dbReference type="InterPro" id="IPR008920">
    <property type="entry name" value="TF_FadR/GntR_C"/>
</dbReference>
<evidence type="ECO:0000313" key="7">
    <source>
        <dbReference type="Proteomes" id="UP000323300"/>
    </source>
</evidence>
<proteinExistence type="predicted"/>
<sequence length="266" mass="30098">MANRATSIEADAAADRRQTGAPALGRQERTEQLLGDRMLSRIRADILSLKLAPGEVISERALQANYGASRTPIRQALMHLIREGLILRTTRGYAVTPFDLDELDESFEYRELIEDAAIRLACARAQPGDLDAMQETIDRGLTEFTPESWFEIGLDVHVRLAELSGNRFLRDAVQDVIARTMRVRWLVSNTVEGREAAHRDHSEIVRLVRDRNADAAAKALRHHGREVRRQIYDAINSTRRFLGVRSFAGGRRDDPGEHHDSGRRDR</sequence>
<dbReference type="PANTHER" id="PTHR43537:SF51">
    <property type="entry name" value="HTH-TYPE TRANSCRIPTIONAL REGULATOR LGOR-RELATED"/>
    <property type="match status" value="1"/>
</dbReference>
<dbReference type="Pfam" id="PF07729">
    <property type="entry name" value="FCD"/>
    <property type="match status" value="1"/>
</dbReference>
<dbReference type="PRINTS" id="PR00035">
    <property type="entry name" value="HTHGNTR"/>
</dbReference>
<dbReference type="Pfam" id="PF00392">
    <property type="entry name" value="GntR"/>
    <property type="match status" value="1"/>
</dbReference>
<dbReference type="SUPFAM" id="SSF46785">
    <property type="entry name" value="Winged helix' DNA-binding domain"/>
    <property type="match status" value="1"/>
</dbReference>
<feature type="domain" description="HTH gntR-type" evidence="5">
    <location>
        <begin position="32"/>
        <end position="98"/>
    </location>
</feature>
<dbReference type="GO" id="GO:0003677">
    <property type="term" value="F:DNA binding"/>
    <property type="evidence" value="ECO:0007669"/>
    <property type="project" value="UniProtKB-KW"/>
</dbReference>
<evidence type="ECO:0000256" key="1">
    <source>
        <dbReference type="ARBA" id="ARBA00023015"/>
    </source>
</evidence>
<gene>
    <name evidence="6" type="ORF">SAMN04488498_104238</name>
</gene>
<dbReference type="Gene3D" id="1.20.120.530">
    <property type="entry name" value="GntR ligand-binding domain-like"/>
    <property type="match status" value="1"/>
</dbReference>
<dbReference type="OrthoDB" id="9806293at2"/>
<keyword evidence="1" id="KW-0805">Transcription regulation</keyword>
<reference evidence="6 7" key="1">
    <citation type="submission" date="2016-10" db="EMBL/GenBank/DDBJ databases">
        <authorList>
            <person name="Varghese N."/>
            <person name="Submissions S."/>
        </authorList>
    </citation>
    <scope>NUCLEOTIDE SEQUENCE [LARGE SCALE GENOMIC DNA]</scope>
    <source>
        <strain evidence="6 7">DSM 21822</strain>
    </source>
</reference>